<comment type="caution">
    <text evidence="8">The sequence shown here is derived from an EMBL/GenBank/DDBJ whole genome shotgun (WGS) entry which is preliminary data.</text>
</comment>
<evidence type="ECO:0000256" key="2">
    <source>
        <dbReference type="ARBA" id="ARBA00022722"/>
    </source>
</evidence>
<dbReference type="PANTHER" id="PTHR11240:SF75">
    <property type="entry name" value="RIBONUCLEASE 3"/>
    <property type="match status" value="1"/>
</dbReference>
<dbReference type="PROSITE" id="PS00531">
    <property type="entry name" value="RNASE_T2_2"/>
    <property type="match status" value="1"/>
</dbReference>
<evidence type="ECO:0000256" key="3">
    <source>
        <dbReference type="ARBA" id="ARBA00022759"/>
    </source>
</evidence>
<keyword evidence="3" id="KW-0255">Endonuclease</keyword>
<keyword evidence="4" id="KW-0378">Hydrolase</keyword>
<name>A0ABU6XPZ3_9FABA</name>
<dbReference type="EMBL" id="JASCZI010212310">
    <property type="protein sequence ID" value="MED6199078.1"/>
    <property type="molecule type" value="Genomic_DNA"/>
</dbReference>
<evidence type="ECO:0000256" key="4">
    <source>
        <dbReference type="ARBA" id="ARBA00022801"/>
    </source>
</evidence>
<protein>
    <submittedName>
        <fullName evidence="8">Uncharacterized protein</fullName>
    </submittedName>
</protein>
<evidence type="ECO:0000256" key="6">
    <source>
        <dbReference type="RuleBase" id="RU004328"/>
    </source>
</evidence>
<dbReference type="InterPro" id="IPR001568">
    <property type="entry name" value="RNase_T2-like"/>
</dbReference>
<dbReference type="PANTHER" id="PTHR11240">
    <property type="entry name" value="RIBONUCLEASE T2"/>
    <property type="match status" value="1"/>
</dbReference>
<dbReference type="SUPFAM" id="SSF55895">
    <property type="entry name" value="Ribonuclease Rh-like"/>
    <property type="match status" value="1"/>
</dbReference>
<evidence type="ECO:0000256" key="5">
    <source>
        <dbReference type="ARBA" id="ARBA00023239"/>
    </source>
</evidence>
<proteinExistence type="inferred from homology"/>
<feature type="region of interest" description="Disordered" evidence="7">
    <location>
        <begin position="188"/>
        <end position="216"/>
    </location>
</feature>
<evidence type="ECO:0000313" key="8">
    <source>
        <dbReference type="EMBL" id="MED6199078.1"/>
    </source>
</evidence>
<comment type="similarity">
    <text evidence="1 6">Belongs to the RNase T2 family.</text>
</comment>
<keyword evidence="9" id="KW-1185">Reference proteome</keyword>
<reference evidence="8 9" key="1">
    <citation type="journal article" date="2023" name="Plants (Basel)">
        <title>Bridging the Gap: Combining Genomics and Transcriptomics Approaches to Understand Stylosanthes scabra, an Orphan Legume from the Brazilian Caatinga.</title>
        <authorList>
            <person name="Ferreira-Neto J.R.C."/>
            <person name="da Silva M.D."/>
            <person name="Binneck E."/>
            <person name="de Melo N.F."/>
            <person name="da Silva R.H."/>
            <person name="de Melo A.L.T.M."/>
            <person name="Pandolfi V."/>
            <person name="Bustamante F.O."/>
            <person name="Brasileiro-Vidal A.C."/>
            <person name="Benko-Iseppon A.M."/>
        </authorList>
    </citation>
    <scope>NUCLEOTIDE SEQUENCE [LARGE SCALE GENOMIC DNA]</scope>
    <source>
        <tissue evidence="8">Leaves</tissue>
    </source>
</reference>
<dbReference type="Proteomes" id="UP001341840">
    <property type="component" value="Unassembled WGS sequence"/>
</dbReference>
<sequence length="264" mass="29307">MPSKLSISKTISTVATLCLSSVFLCKNAGSISLFYNSWPLAFKLDKTNNSLSSPKTASSKFGKESELNNQWPDLLRGPENDWIWDHEWNTHGGCSENEFNQTVNFELSLKIKQRLDIIGVLSGAGLGPKDNRTESRWSLEDTTVVWDSRSDGAANRDADRTIMLEVPQARAEAVLVRYMRCPFFATPEASDEDSDEDFVGDMDDSSKSSDSPEFVQESQTRRGYFLPAAAPIPDLSSSIAISTLTLGCYGGGAEGWIWRGWRRL</sequence>
<dbReference type="InterPro" id="IPR033130">
    <property type="entry name" value="RNase_T2_His_AS_2"/>
</dbReference>
<feature type="compositionally biased region" description="Acidic residues" evidence="7">
    <location>
        <begin position="189"/>
        <end position="203"/>
    </location>
</feature>
<gene>
    <name evidence="8" type="ORF">PIB30_072554</name>
</gene>
<keyword evidence="2" id="KW-0540">Nuclease</keyword>
<organism evidence="8 9">
    <name type="scientific">Stylosanthes scabra</name>
    <dbReference type="NCBI Taxonomy" id="79078"/>
    <lineage>
        <taxon>Eukaryota</taxon>
        <taxon>Viridiplantae</taxon>
        <taxon>Streptophyta</taxon>
        <taxon>Embryophyta</taxon>
        <taxon>Tracheophyta</taxon>
        <taxon>Spermatophyta</taxon>
        <taxon>Magnoliopsida</taxon>
        <taxon>eudicotyledons</taxon>
        <taxon>Gunneridae</taxon>
        <taxon>Pentapetalae</taxon>
        <taxon>rosids</taxon>
        <taxon>fabids</taxon>
        <taxon>Fabales</taxon>
        <taxon>Fabaceae</taxon>
        <taxon>Papilionoideae</taxon>
        <taxon>50 kb inversion clade</taxon>
        <taxon>dalbergioids sensu lato</taxon>
        <taxon>Dalbergieae</taxon>
        <taxon>Pterocarpus clade</taxon>
        <taxon>Stylosanthes</taxon>
    </lineage>
</organism>
<dbReference type="Pfam" id="PF00445">
    <property type="entry name" value="Ribonuclease_T2"/>
    <property type="match status" value="1"/>
</dbReference>
<keyword evidence="5" id="KW-0456">Lyase</keyword>
<evidence type="ECO:0000256" key="1">
    <source>
        <dbReference type="ARBA" id="ARBA00007469"/>
    </source>
</evidence>
<accession>A0ABU6XPZ3</accession>
<dbReference type="InterPro" id="IPR036430">
    <property type="entry name" value="RNase_T2-like_sf"/>
</dbReference>
<evidence type="ECO:0000313" key="9">
    <source>
        <dbReference type="Proteomes" id="UP001341840"/>
    </source>
</evidence>
<dbReference type="Gene3D" id="3.90.730.10">
    <property type="entry name" value="Ribonuclease T2-like"/>
    <property type="match status" value="1"/>
</dbReference>
<evidence type="ECO:0000256" key="7">
    <source>
        <dbReference type="SAM" id="MobiDB-lite"/>
    </source>
</evidence>